<evidence type="ECO:0000256" key="2">
    <source>
        <dbReference type="ARBA" id="ARBA00022737"/>
    </source>
</evidence>
<dbReference type="GO" id="GO:0042078">
    <property type="term" value="P:germ-line stem cell division"/>
    <property type="evidence" value="ECO:0007669"/>
    <property type="project" value="TreeGrafter"/>
</dbReference>
<proteinExistence type="predicted"/>
<comment type="catalytic activity">
    <reaction evidence="7">
        <text>ATP + H2O = ADP + phosphate + H(+)</text>
        <dbReference type="Rhea" id="RHEA:13065"/>
        <dbReference type="ChEBI" id="CHEBI:15377"/>
        <dbReference type="ChEBI" id="CHEBI:15378"/>
        <dbReference type="ChEBI" id="CHEBI:30616"/>
        <dbReference type="ChEBI" id="CHEBI:43474"/>
        <dbReference type="ChEBI" id="CHEBI:456216"/>
        <dbReference type="EC" id="3.6.4.13"/>
    </reaction>
</comment>
<protein>
    <recommendedName>
        <fullName evidence="1">RNA helicase</fullName>
        <ecNumber evidence="1">3.6.4.13</ecNumber>
    </recommendedName>
</protein>
<evidence type="ECO:0000256" key="6">
    <source>
        <dbReference type="ARBA" id="ARBA00022840"/>
    </source>
</evidence>
<keyword evidence="11" id="KW-1185">Reference proteome</keyword>
<dbReference type="Gene3D" id="2.40.50.90">
    <property type="match status" value="1"/>
</dbReference>
<keyword evidence="6" id="KW-0067">ATP-binding</keyword>
<dbReference type="SUPFAM" id="SSF63748">
    <property type="entry name" value="Tudor/PWWP/MBT"/>
    <property type="match status" value="1"/>
</dbReference>
<reference evidence="10" key="2">
    <citation type="submission" date="2025-09" db="UniProtKB">
        <authorList>
            <consortium name="Ensembl"/>
        </authorList>
    </citation>
    <scope>IDENTIFICATION</scope>
</reference>
<dbReference type="GeneTree" id="ENSGT00420000029847"/>
<accession>A0A3Q3A4F7</accession>
<feature type="compositionally biased region" description="Pro residues" evidence="8">
    <location>
        <begin position="785"/>
        <end position="796"/>
    </location>
</feature>
<evidence type="ECO:0000259" key="9">
    <source>
        <dbReference type="PROSITE" id="PS50304"/>
    </source>
</evidence>
<dbReference type="OMA" id="TWCKLLK"/>
<organism evidence="10 11">
    <name type="scientific">Kryptolebias marmoratus</name>
    <name type="common">Mangrove killifish</name>
    <name type="synonym">Rivulus marmoratus</name>
    <dbReference type="NCBI Taxonomy" id="37003"/>
    <lineage>
        <taxon>Eukaryota</taxon>
        <taxon>Metazoa</taxon>
        <taxon>Chordata</taxon>
        <taxon>Craniata</taxon>
        <taxon>Vertebrata</taxon>
        <taxon>Euteleostomi</taxon>
        <taxon>Actinopterygii</taxon>
        <taxon>Neopterygii</taxon>
        <taxon>Teleostei</taxon>
        <taxon>Neoteleostei</taxon>
        <taxon>Acanthomorphata</taxon>
        <taxon>Ovalentaria</taxon>
        <taxon>Atherinomorphae</taxon>
        <taxon>Cyprinodontiformes</taxon>
        <taxon>Rivulidae</taxon>
        <taxon>Kryptolebias</taxon>
    </lineage>
</organism>
<dbReference type="PANTHER" id="PTHR22655">
    <property type="entry name" value="ATP-DEPENDENT RNA HELICASE TDRD12-RELATED"/>
    <property type="match status" value="1"/>
</dbReference>
<evidence type="ECO:0000313" key="11">
    <source>
        <dbReference type="Proteomes" id="UP000264800"/>
    </source>
</evidence>
<dbReference type="GO" id="GO:0005524">
    <property type="term" value="F:ATP binding"/>
    <property type="evidence" value="ECO:0007669"/>
    <property type="project" value="UniProtKB-KW"/>
</dbReference>
<dbReference type="EC" id="3.6.4.13" evidence="1"/>
<dbReference type="FunFam" id="3.40.50.300:FF:001416">
    <property type="entry name" value="Tudor domain containing 12"/>
    <property type="match status" value="1"/>
</dbReference>
<evidence type="ECO:0000313" key="10">
    <source>
        <dbReference type="Ensembl" id="ENSKMAP00000010720.1"/>
    </source>
</evidence>
<feature type="domain" description="Tudor" evidence="9">
    <location>
        <begin position="576"/>
        <end position="637"/>
    </location>
</feature>
<dbReference type="Proteomes" id="UP000264800">
    <property type="component" value="Unplaced"/>
</dbReference>
<sequence length="849" mass="95332">MLQICPQRFYPSCLWGRVVWGPGGVAGTKDHYDTLQAQMNLFYHDVTQDLSRLKPALLEEGQAYVVYWAVKKSWCRAVMESVIIDSISCQYCTLSPADRYSWPAVARGYNTVIISHNTEQPLSYLAPLLSHIQLNSVFTSFTSSLGPIAVLLCPGWERAQMVYDMLEESKVSQTLHPVIILVGIGKNEAKAVKIPKNCLLLVTTPFTLVRLLSCHCFMFLRVYHLVLDKAEELFALEPVTLSFQMDTILQHFQKVTCSEETFCPKQLVVVAKRWTNHMETLIGSHMPSPYIIISVPEEAALYGNVQQVILMTLESNKIQVLLGALDFSPAVGQKSLIVTNSVQEVEDVFKAVSNKSAFCLKTHEGLTHQFDFVMEQWRKEIGPGTNVILVTTNDCLKCLGIKDATCLIHHGFPTSPKVFGSRLFCMAENFRNLCEGSNSQVLRSVLLPSERNASHIVGVLRYLKRTNALLPPELLAFAQGVHAAREDQKMDRPLCSYLKRFGFCSKDSGVCPDRHQFHCQLDKSVLPASGVIEVRIIWFYYNTSVFFGRMVKKDDKCFDIMASEMVSYYADKKPGAKELLEGCLYAVQEDEVFHRSDLRRDNETLFFTVLVVFIDVGKEDEVKSHQIFQLPEQFQSLPGQAIEVIICRVKPADAEINWHPKVTRTISQKVRGLQHQARAVLSLGNTVFVDPMVITKVPGMKTFINEYNVQSEILNTGMAISNPDHLDLLRELCEKVCDQKSQLDIQTASRQRGTNTAELMQRFVIIHPSSTAYVLLGHRGNRSRPPSPQLHSPVPPGRSQGVPKPESMHNPSSRFWVCPGVPSHLDMTGKPLKGGDQASTPEANLLATK</sequence>
<dbReference type="InterPro" id="IPR035437">
    <property type="entry name" value="SNase_OB-fold_sf"/>
</dbReference>
<evidence type="ECO:0000256" key="5">
    <source>
        <dbReference type="ARBA" id="ARBA00022806"/>
    </source>
</evidence>
<dbReference type="InterPro" id="IPR027417">
    <property type="entry name" value="P-loop_NTPase"/>
</dbReference>
<dbReference type="PANTHER" id="PTHR22655:SF2">
    <property type="entry name" value="ATP-DEPENDENT RNA HELICASE TDRD12-RELATED"/>
    <property type="match status" value="1"/>
</dbReference>
<evidence type="ECO:0000256" key="8">
    <source>
        <dbReference type="SAM" id="MobiDB-lite"/>
    </source>
</evidence>
<dbReference type="GO" id="GO:0016787">
    <property type="term" value="F:hydrolase activity"/>
    <property type="evidence" value="ECO:0007669"/>
    <property type="project" value="UniProtKB-KW"/>
</dbReference>
<evidence type="ECO:0000256" key="3">
    <source>
        <dbReference type="ARBA" id="ARBA00022741"/>
    </source>
</evidence>
<dbReference type="Ensembl" id="ENSKMAT00000010882.1">
    <property type="protein sequence ID" value="ENSKMAP00000010720.1"/>
    <property type="gene ID" value="ENSKMAG00000008031.1"/>
</dbReference>
<dbReference type="PROSITE" id="PS50304">
    <property type="entry name" value="TUDOR"/>
    <property type="match status" value="1"/>
</dbReference>
<dbReference type="Gene3D" id="3.40.50.300">
    <property type="entry name" value="P-loop containing nucleotide triphosphate hydrolases"/>
    <property type="match status" value="2"/>
</dbReference>
<dbReference type="Pfam" id="PF00567">
    <property type="entry name" value="TUDOR"/>
    <property type="match status" value="1"/>
</dbReference>
<keyword evidence="4" id="KW-0378">Hydrolase</keyword>
<evidence type="ECO:0000256" key="1">
    <source>
        <dbReference type="ARBA" id="ARBA00012552"/>
    </source>
</evidence>
<feature type="region of interest" description="Disordered" evidence="8">
    <location>
        <begin position="777"/>
        <end position="849"/>
    </location>
</feature>
<keyword evidence="3" id="KW-0547">Nucleotide-binding</keyword>
<keyword evidence="2" id="KW-0677">Repeat</keyword>
<dbReference type="GO" id="GO:0003724">
    <property type="term" value="F:RNA helicase activity"/>
    <property type="evidence" value="ECO:0007669"/>
    <property type="project" value="UniProtKB-EC"/>
</dbReference>
<dbReference type="InterPro" id="IPR002999">
    <property type="entry name" value="Tudor"/>
</dbReference>
<keyword evidence="5" id="KW-0347">Helicase</keyword>
<name>A0A3Q3A4F7_KRYMA</name>
<reference evidence="10" key="1">
    <citation type="submission" date="2025-08" db="UniProtKB">
        <authorList>
            <consortium name="Ensembl"/>
        </authorList>
    </citation>
    <scope>IDENTIFICATION</scope>
</reference>
<dbReference type="STRING" id="37003.ENSKMAP00000010720"/>
<dbReference type="SUPFAM" id="SSF52540">
    <property type="entry name" value="P-loop containing nucleoside triphosphate hydrolases"/>
    <property type="match status" value="1"/>
</dbReference>
<dbReference type="AlphaFoldDB" id="A0A3Q3A4F7"/>
<evidence type="ECO:0000256" key="4">
    <source>
        <dbReference type="ARBA" id="ARBA00022801"/>
    </source>
</evidence>
<dbReference type="CDD" id="cd20435">
    <property type="entry name" value="Tudor_TDRD12_rpt2"/>
    <property type="match status" value="1"/>
</dbReference>
<dbReference type="Gene3D" id="2.30.30.140">
    <property type="match status" value="1"/>
</dbReference>
<evidence type="ECO:0000256" key="7">
    <source>
        <dbReference type="ARBA" id="ARBA00047984"/>
    </source>
</evidence>